<dbReference type="EC" id="3.1.30.-" evidence="10"/>
<dbReference type="CDD" id="cd00091">
    <property type="entry name" value="NUC"/>
    <property type="match status" value="1"/>
</dbReference>
<dbReference type="SMART" id="SM00477">
    <property type="entry name" value="NUC"/>
    <property type="match status" value="1"/>
</dbReference>
<organism evidence="13 14">
    <name type="scientific">Hypholoma sublateritium (strain FD-334 SS-4)</name>
    <dbReference type="NCBI Taxonomy" id="945553"/>
    <lineage>
        <taxon>Eukaryota</taxon>
        <taxon>Fungi</taxon>
        <taxon>Dikarya</taxon>
        <taxon>Basidiomycota</taxon>
        <taxon>Agaricomycotina</taxon>
        <taxon>Agaricomycetes</taxon>
        <taxon>Agaricomycetidae</taxon>
        <taxon>Agaricales</taxon>
        <taxon>Agaricineae</taxon>
        <taxon>Strophariaceae</taxon>
        <taxon>Hypholoma</taxon>
    </lineage>
</organism>
<keyword evidence="14" id="KW-1185">Reference proteome</keyword>
<evidence type="ECO:0000256" key="6">
    <source>
        <dbReference type="ARBA" id="ARBA00022801"/>
    </source>
</evidence>
<feature type="domain" description="ENPP1-3/EXOG-like endonuclease/phosphodiesterase" evidence="11">
    <location>
        <begin position="91"/>
        <end position="313"/>
    </location>
</feature>
<dbReference type="InterPro" id="IPR040255">
    <property type="entry name" value="Non-specific_endonuclease"/>
</dbReference>
<gene>
    <name evidence="13" type="ORF">HYPSUDRAFT_131148</name>
</gene>
<dbReference type="GO" id="GO:0004521">
    <property type="term" value="F:RNA endonuclease activity"/>
    <property type="evidence" value="ECO:0007669"/>
    <property type="project" value="TreeGrafter"/>
</dbReference>
<dbReference type="PANTHER" id="PTHR13966:SF5">
    <property type="entry name" value="ENDONUCLEASE G, MITOCHONDRIAL"/>
    <property type="match status" value="1"/>
</dbReference>
<dbReference type="Pfam" id="PF01223">
    <property type="entry name" value="Endonuclease_NS"/>
    <property type="match status" value="1"/>
</dbReference>
<feature type="binding site" evidence="9">
    <location>
        <position position="191"/>
    </location>
    <ligand>
        <name>Mg(2+)</name>
        <dbReference type="ChEBI" id="CHEBI:18420"/>
        <note>catalytic</note>
    </ligand>
</feature>
<dbReference type="SUPFAM" id="SSF54060">
    <property type="entry name" value="His-Me finger endonucleases"/>
    <property type="match status" value="1"/>
</dbReference>
<keyword evidence="6 10" id="KW-0378">Hydrolase</keyword>
<name>A0A0D2PFI2_HYPSF</name>
<dbReference type="FunFam" id="3.40.570.10:FF:000008">
    <property type="entry name" value="Probable NUC1-dna/rna non-specific nuclease, mitochondrial"/>
    <property type="match status" value="1"/>
</dbReference>
<evidence type="ECO:0000256" key="3">
    <source>
        <dbReference type="ARBA" id="ARBA00022722"/>
    </source>
</evidence>
<dbReference type="InterPro" id="IPR001604">
    <property type="entry name" value="Endo_G_ENPP1-like_dom"/>
</dbReference>
<comment type="cofactor">
    <cofactor evidence="1 10">
        <name>Mg(2+)</name>
        <dbReference type="ChEBI" id="CHEBI:18420"/>
    </cofactor>
</comment>
<evidence type="ECO:0000256" key="10">
    <source>
        <dbReference type="RuleBase" id="RU366055"/>
    </source>
</evidence>
<evidence type="ECO:0000256" key="4">
    <source>
        <dbReference type="ARBA" id="ARBA00022723"/>
    </source>
</evidence>
<evidence type="ECO:0000256" key="1">
    <source>
        <dbReference type="ARBA" id="ARBA00001946"/>
    </source>
</evidence>
<feature type="active site" description="Proton acceptor" evidence="8">
    <location>
        <position position="159"/>
    </location>
</feature>
<dbReference type="GO" id="GO:0005743">
    <property type="term" value="C:mitochondrial inner membrane"/>
    <property type="evidence" value="ECO:0007669"/>
    <property type="project" value="TreeGrafter"/>
</dbReference>
<sequence>MPSAAFVHAAVFTAGALLGGGLAVAVSSKNKHTATAPYTPAPRPDERVVAPVIGLDTYGRTNISKELSITSNLPPVLKYGNPGPIADTLVRKAYVAGYDRRLRHPAWTAEHITRASLARPAGAPAGDRANSKFIEDEEVPATFRARLQDYFRSGYDRGHMVPAADAKFSQEAMDETFLLSNMAPQVGDGFNRHYWAYLEDWCRRLTGNFQDVYVFTVPLYLPKQEADGKWRITHEVIGSPPNVSVPTHFAKVVLTTKPSSPSTPEILELATGAFVLPNAVINDNTPLENFIVPIEAVERAAGLSLFSADIKSSSKHICRATKCEVIIRKFEDAQKKGRKAIAAPK</sequence>
<dbReference type="GO" id="GO:0046872">
    <property type="term" value="F:metal ion binding"/>
    <property type="evidence" value="ECO:0007669"/>
    <property type="project" value="UniProtKB-KW"/>
</dbReference>
<feature type="domain" description="DNA/RNA non-specific endonuclease/pyrophosphatase/phosphodiesterase" evidence="12">
    <location>
        <begin position="90"/>
        <end position="312"/>
    </location>
</feature>
<evidence type="ECO:0000313" key="13">
    <source>
        <dbReference type="EMBL" id="KJA27301.1"/>
    </source>
</evidence>
<dbReference type="OMA" id="YVMPNQV"/>
<keyword evidence="5 10" id="KW-0255">Endonuclease</keyword>
<evidence type="ECO:0000259" key="12">
    <source>
        <dbReference type="SMART" id="SM00892"/>
    </source>
</evidence>
<dbReference type="PANTHER" id="PTHR13966">
    <property type="entry name" value="ENDONUCLEASE RELATED"/>
    <property type="match status" value="1"/>
</dbReference>
<evidence type="ECO:0000259" key="11">
    <source>
        <dbReference type="SMART" id="SM00477"/>
    </source>
</evidence>
<dbReference type="GO" id="GO:0003676">
    <property type="term" value="F:nucleic acid binding"/>
    <property type="evidence" value="ECO:0007669"/>
    <property type="project" value="InterPro"/>
</dbReference>
<comment type="similarity">
    <text evidence="2 10">Belongs to the DNA/RNA non-specific endonuclease family.</text>
</comment>
<proteinExistence type="inferred from homology"/>
<dbReference type="OrthoDB" id="5418055at2759"/>
<dbReference type="PROSITE" id="PS01070">
    <property type="entry name" value="NUCLEASE_NON_SPEC"/>
    <property type="match status" value="1"/>
</dbReference>
<evidence type="ECO:0000256" key="9">
    <source>
        <dbReference type="PIRSR" id="PIRSR640255-2"/>
    </source>
</evidence>
<evidence type="ECO:0000256" key="5">
    <source>
        <dbReference type="ARBA" id="ARBA00022759"/>
    </source>
</evidence>
<evidence type="ECO:0000256" key="2">
    <source>
        <dbReference type="ARBA" id="ARBA00010052"/>
    </source>
</evidence>
<dbReference type="Proteomes" id="UP000054270">
    <property type="component" value="Unassembled WGS sequence"/>
</dbReference>
<dbReference type="GO" id="GO:0005634">
    <property type="term" value="C:nucleus"/>
    <property type="evidence" value="ECO:0007669"/>
    <property type="project" value="TreeGrafter"/>
</dbReference>
<accession>A0A0D2PFI2</accession>
<evidence type="ECO:0000313" key="14">
    <source>
        <dbReference type="Proteomes" id="UP000054270"/>
    </source>
</evidence>
<dbReference type="EMBL" id="KN817524">
    <property type="protein sequence ID" value="KJA27301.1"/>
    <property type="molecule type" value="Genomic_DNA"/>
</dbReference>
<dbReference type="InterPro" id="IPR018524">
    <property type="entry name" value="DNA/RNA_endonuclease_AS"/>
</dbReference>
<reference evidence="14" key="1">
    <citation type="submission" date="2014-04" db="EMBL/GenBank/DDBJ databases">
        <title>Evolutionary Origins and Diversification of the Mycorrhizal Mutualists.</title>
        <authorList>
            <consortium name="DOE Joint Genome Institute"/>
            <consortium name="Mycorrhizal Genomics Consortium"/>
            <person name="Kohler A."/>
            <person name="Kuo A."/>
            <person name="Nagy L.G."/>
            <person name="Floudas D."/>
            <person name="Copeland A."/>
            <person name="Barry K.W."/>
            <person name="Cichocki N."/>
            <person name="Veneault-Fourrey C."/>
            <person name="LaButti K."/>
            <person name="Lindquist E.A."/>
            <person name="Lipzen A."/>
            <person name="Lundell T."/>
            <person name="Morin E."/>
            <person name="Murat C."/>
            <person name="Riley R."/>
            <person name="Ohm R."/>
            <person name="Sun H."/>
            <person name="Tunlid A."/>
            <person name="Henrissat B."/>
            <person name="Grigoriev I.V."/>
            <person name="Hibbett D.S."/>
            <person name="Martin F."/>
        </authorList>
    </citation>
    <scope>NUCLEOTIDE SEQUENCE [LARGE SCALE GENOMIC DNA]</scope>
    <source>
        <strain evidence="14">FD-334 SS-4</strain>
    </source>
</reference>
<evidence type="ECO:0000256" key="8">
    <source>
        <dbReference type="PIRSR" id="PIRSR640255-1"/>
    </source>
</evidence>
<dbReference type="STRING" id="945553.A0A0D2PFI2"/>
<dbReference type="InterPro" id="IPR020821">
    <property type="entry name" value="ENPP1-3/EXOG-like_nuc-like"/>
</dbReference>
<evidence type="ECO:0000256" key="7">
    <source>
        <dbReference type="ARBA" id="ARBA00022842"/>
    </source>
</evidence>
<dbReference type="InterPro" id="IPR044929">
    <property type="entry name" value="DNA/RNA_non-sp_Endonuclease_sf"/>
</dbReference>
<dbReference type="AlphaFoldDB" id="A0A0D2PFI2"/>
<keyword evidence="4 9" id="KW-0479">Metal-binding</keyword>
<protein>
    <recommendedName>
        <fullName evidence="10">Endonuclease</fullName>
        <ecNumber evidence="10">3.1.30.-</ecNumber>
    </recommendedName>
</protein>
<dbReference type="Gene3D" id="3.40.570.10">
    <property type="entry name" value="Extracellular Endonuclease, subunit A"/>
    <property type="match status" value="1"/>
</dbReference>
<keyword evidence="7" id="KW-0460">Magnesium</keyword>
<dbReference type="InterPro" id="IPR044925">
    <property type="entry name" value="His-Me_finger_sf"/>
</dbReference>
<keyword evidence="3 10" id="KW-0540">Nuclease</keyword>
<dbReference type="GO" id="GO:0000014">
    <property type="term" value="F:single-stranded DNA endodeoxyribonuclease activity"/>
    <property type="evidence" value="ECO:0007669"/>
    <property type="project" value="TreeGrafter"/>
</dbReference>
<dbReference type="SMART" id="SM00892">
    <property type="entry name" value="Endonuclease_NS"/>
    <property type="match status" value="1"/>
</dbReference>
<dbReference type="GO" id="GO:0006309">
    <property type="term" value="P:apoptotic DNA fragmentation"/>
    <property type="evidence" value="ECO:0007669"/>
    <property type="project" value="TreeGrafter"/>
</dbReference>